<accession>A0A8H5D3Y2</accession>
<proteinExistence type="predicted"/>
<sequence length="195" mass="20530">MFRNLSSQLAAAAAGGNAEQKSMSPTLRSDIYTAVDKTKSWLAGNGGNGQAGDGVSYSNVLSIIQKHFPNVKIGLEGIGQTESEVGVIVGGVTNMVLEMSKWEAMAGGMAMRTWTDALVNAYASIPGEGPDGRRKEVVARGITRGIKNADVALMTKDFTTKIQIISSLKSLSARLYGAGSEEARRAEAALSSKFI</sequence>
<dbReference type="EMBL" id="JAACJM010000064">
    <property type="protein sequence ID" value="KAF5353055.1"/>
    <property type="molecule type" value="Genomic_DNA"/>
</dbReference>
<comment type="caution">
    <text evidence="1">The sequence shown here is derived from an EMBL/GenBank/DDBJ whole genome shotgun (WGS) entry which is preliminary data.</text>
</comment>
<evidence type="ECO:0000313" key="1">
    <source>
        <dbReference type="EMBL" id="KAF5353055.1"/>
    </source>
</evidence>
<name>A0A8H5D3Y2_9AGAR</name>
<evidence type="ECO:0000313" key="2">
    <source>
        <dbReference type="Proteomes" id="UP000559256"/>
    </source>
</evidence>
<protein>
    <submittedName>
        <fullName evidence="1">Uncharacterized protein</fullName>
    </submittedName>
</protein>
<reference evidence="1 2" key="1">
    <citation type="journal article" date="2020" name="ISME J.">
        <title>Uncovering the hidden diversity of litter-decomposition mechanisms in mushroom-forming fungi.</title>
        <authorList>
            <person name="Floudas D."/>
            <person name="Bentzer J."/>
            <person name="Ahren D."/>
            <person name="Johansson T."/>
            <person name="Persson P."/>
            <person name="Tunlid A."/>
        </authorList>
    </citation>
    <scope>NUCLEOTIDE SEQUENCE [LARGE SCALE GENOMIC DNA]</scope>
    <source>
        <strain evidence="1 2">CBS 291.85</strain>
    </source>
</reference>
<dbReference type="Proteomes" id="UP000559256">
    <property type="component" value="Unassembled WGS sequence"/>
</dbReference>
<keyword evidence="2" id="KW-1185">Reference proteome</keyword>
<dbReference type="OrthoDB" id="3200419at2759"/>
<dbReference type="AlphaFoldDB" id="A0A8H5D3Y2"/>
<gene>
    <name evidence="1" type="ORF">D9758_008799</name>
</gene>
<organism evidence="1 2">
    <name type="scientific">Tetrapyrgos nigripes</name>
    <dbReference type="NCBI Taxonomy" id="182062"/>
    <lineage>
        <taxon>Eukaryota</taxon>
        <taxon>Fungi</taxon>
        <taxon>Dikarya</taxon>
        <taxon>Basidiomycota</taxon>
        <taxon>Agaricomycotina</taxon>
        <taxon>Agaricomycetes</taxon>
        <taxon>Agaricomycetidae</taxon>
        <taxon>Agaricales</taxon>
        <taxon>Marasmiineae</taxon>
        <taxon>Marasmiaceae</taxon>
        <taxon>Tetrapyrgos</taxon>
    </lineage>
</organism>